<dbReference type="FunFam" id="2.10.25.140:FF:000001">
    <property type="entry name" value="Delta-like protein"/>
    <property type="match status" value="1"/>
</dbReference>
<evidence type="ECO:0000256" key="9">
    <source>
        <dbReference type="ARBA" id="ARBA00023157"/>
    </source>
</evidence>
<dbReference type="SMART" id="SM00051">
    <property type="entry name" value="DSL"/>
    <property type="match status" value="1"/>
</dbReference>
<evidence type="ECO:0000313" key="16">
    <source>
        <dbReference type="Proteomes" id="UP001364617"/>
    </source>
</evidence>
<keyword evidence="5 12" id="KW-0732">Signal</keyword>
<dbReference type="Pfam" id="PF01414">
    <property type="entry name" value="DSL"/>
    <property type="match status" value="1"/>
</dbReference>
<dbReference type="Pfam" id="PF07657">
    <property type="entry name" value="MNNL"/>
    <property type="match status" value="1"/>
</dbReference>
<protein>
    <recommendedName>
        <fullName evidence="12">Delta-like protein</fullName>
    </recommendedName>
</protein>
<dbReference type="FunFam" id="2.10.25.10:FF:000018">
    <property type="entry name" value="Delta-like 1"/>
    <property type="match status" value="1"/>
</dbReference>
<dbReference type="Pfam" id="PF21795">
    <property type="entry name" value="JAG1-like_EGF2"/>
    <property type="match status" value="1"/>
</dbReference>
<dbReference type="PANTHER" id="PTHR14949:SF56">
    <property type="entry name" value="EGF-LIKE-DOMAIN, MULTIPLE 7"/>
    <property type="match status" value="1"/>
</dbReference>
<dbReference type="SMART" id="SM00181">
    <property type="entry name" value="EGF"/>
    <property type="match status" value="2"/>
</dbReference>
<dbReference type="PROSITE" id="PS51051">
    <property type="entry name" value="DSL"/>
    <property type="match status" value="1"/>
</dbReference>
<dbReference type="Gene3D" id="2.10.25.10">
    <property type="entry name" value="Laminin"/>
    <property type="match status" value="1"/>
</dbReference>
<keyword evidence="16" id="KW-1185">Reference proteome</keyword>
<proteinExistence type="predicted"/>
<keyword evidence="7 12" id="KW-1133">Transmembrane helix</keyword>
<dbReference type="AlphaFoldDB" id="A0AAN9HAJ9"/>
<dbReference type="GO" id="GO:0005102">
    <property type="term" value="F:signaling receptor binding"/>
    <property type="evidence" value="ECO:0007669"/>
    <property type="project" value="TreeGrafter"/>
</dbReference>
<keyword evidence="9 11" id="KW-1015">Disulfide bond</keyword>
<feature type="domain" description="DSL" evidence="14">
    <location>
        <begin position="158"/>
        <end position="202"/>
    </location>
</feature>
<dbReference type="GO" id="GO:0016020">
    <property type="term" value="C:membrane"/>
    <property type="evidence" value="ECO:0007669"/>
    <property type="project" value="UniProtKB-SubCell"/>
</dbReference>
<feature type="chain" id="PRO_5042946434" description="Delta-like protein" evidence="13">
    <location>
        <begin position="20"/>
        <end position="272"/>
    </location>
</feature>
<name>A0AAN9HAJ9_9TELE</name>
<evidence type="ECO:0000256" key="10">
    <source>
        <dbReference type="ARBA" id="ARBA00023180"/>
    </source>
</evidence>
<evidence type="ECO:0000256" key="6">
    <source>
        <dbReference type="ARBA" id="ARBA00022737"/>
    </source>
</evidence>
<dbReference type="GO" id="GO:0048731">
    <property type="term" value="P:system development"/>
    <property type="evidence" value="ECO:0007669"/>
    <property type="project" value="UniProtKB-ARBA"/>
</dbReference>
<dbReference type="InterPro" id="IPR001774">
    <property type="entry name" value="DSL"/>
</dbReference>
<feature type="disulfide bond" evidence="11">
    <location>
        <begin position="193"/>
        <end position="202"/>
    </location>
</feature>
<dbReference type="InterPro" id="IPR000742">
    <property type="entry name" value="EGF"/>
</dbReference>
<evidence type="ECO:0000256" key="4">
    <source>
        <dbReference type="ARBA" id="ARBA00022692"/>
    </source>
</evidence>
<dbReference type="InterPro" id="IPR011651">
    <property type="entry name" value="Notch_ligand_N"/>
</dbReference>
<organism evidence="15 16">
    <name type="scientific">Phoxinus phoxinus</name>
    <name type="common">Eurasian minnow</name>
    <dbReference type="NCBI Taxonomy" id="58324"/>
    <lineage>
        <taxon>Eukaryota</taxon>
        <taxon>Metazoa</taxon>
        <taxon>Chordata</taxon>
        <taxon>Craniata</taxon>
        <taxon>Vertebrata</taxon>
        <taxon>Euteleostomi</taxon>
        <taxon>Actinopterygii</taxon>
        <taxon>Neopterygii</taxon>
        <taxon>Teleostei</taxon>
        <taxon>Ostariophysi</taxon>
        <taxon>Cypriniformes</taxon>
        <taxon>Leuciscidae</taxon>
        <taxon>Phoxininae</taxon>
        <taxon>Phoxinus</taxon>
    </lineage>
</organism>
<evidence type="ECO:0000259" key="14">
    <source>
        <dbReference type="PROSITE" id="PS51051"/>
    </source>
</evidence>
<dbReference type="GO" id="GO:0009986">
    <property type="term" value="C:cell surface"/>
    <property type="evidence" value="ECO:0007669"/>
    <property type="project" value="TreeGrafter"/>
</dbReference>
<evidence type="ECO:0000256" key="12">
    <source>
        <dbReference type="RuleBase" id="RU280815"/>
    </source>
</evidence>
<feature type="signal peptide" evidence="13">
    <location>
        <begin position="1"/>
        <end position="19"/>
    </location>
</feature>
<comment type="caution">
    <text evidence="15">The sequence shown here is derived from an EMBL/GenBank/DDBJ whole genome shotgun (WGS) entry which is preliminary data.</text>
</comment>
<keyword evidence="3 12" id="KW-0245">EGF-like domain</keyword>
<evidence type="ECO:0000256" key="2">
    <source>
        <dbReference type="ARBA" id="ARBA00022473"/>
    </source>
</evidence>
<keyword evidence="8 12" id="KW-0472">Membrane</keyword>
<comment type="function">
    <text evidence="12">Putative Notch ligand involved in the mediation of Notch signaling.</text>
</comment>
<evidence type="ECO:0000256" key="3">
    <source>
        <dbReference type="ARBA" id="ARBA00022536"/>
    </source>
</evidence>
<dbReference type="InterPro" id="IPR050969">
    <property type="entry name" value="Dev_Signal_Modulators"/>
</dbReference>
<evidence type="ECO:0000256" key="8">
    <source>
        <dbReference type="ARBA" id="ARBA00023136"/>
    </source>
</evidence>
<evidence type="ECO:0000313" key="15">
    <source>
        <dbReference type="EMBL" id="KAK7163616.1"/>
    </source>
</evidence>
<gene>
    <name evidence="15" type="ORF">R3I93_007614</name>
</gene>
<keyword evidence="2 12" id="KW-0217">Developmental protein</keyword>
<keyword evidence="6 12" id="KW-0677">Repeat</keyword>
<dbReference type="PROSITE" id="PS00022">
    <property type="entry name" value="EGF_1"/>
    <property type="match status" value="2"/>
</dbReference>
<accession>A0AAN9HAJ9</accession>
<keyword evidence="4 12" id="KW-0812">Transmembrane</keyword>
<dbReference type="Gene3D" id="2.60.40.3510">
    <property type="match status" value="1"/>
</dbReference>
<dbReference type="GO" id="GO:0048513">
    <property type="term" value="P:animal organ development"/>
    <property type="evidence" value="ECO:0007669"/>
    <property type="project" value="UniProtKB-ARBA"/>
</dbReference>
<reference evidence="15 16" key="1">
    <citation type="submission" date="2024-02" db="EMBL/GenBank/DDBJ databases">
        <title>Chromosome-level genome assembly of the Eurasian Minnow (Phoxinus phoxinus).</title>
        <authorList>
            <person name="Oriowo T.O."/>
            <person name="Martin S."/>
            <person name="Stange M."/>
            <person name="Chrysostomakis Y."/>
            <person name="Brown T."/>
            <person name="Winkler S."/>
            <person name="Kukowka S."/>
            <person name="Myers E.W."/>
            <person name="Bohne A."/>
        </authorList>
    </citation>
    <scope>NUCLEOTIDE SEQUENCE [LARGE SCALE GENOMIC DNA]</scope>
    <source>
        <strain evidence="15">ZFMK-TIS-60720</strain>
        <tissue evidence="15">Whole Organism</tissue>
    </source>
</reference>
<keyword evidence="10" id="KW-0325">Glycoprotein</keyword>
<dbReference type="Gene3D" id="2.10.25.140">
    <property type="match status" value="1"/>
</dbReference>
<evidence type="ECO:0000256" key="7">
    <source>
        <dbReference type="ARBA" id="ARBA00022989"/>
    </source>
</evidence>
<dbReference type="Proteomes" id="UP001364617">
    <property type="component" value="Unassembled WGS sequence"/>
</dbReference>
<evidence type="ECO:0000256" key="1">
    <source>
        <dbReference type="ARBA" id="ARBA00004479"/>
    </source>
</evidence>
<evidence type="ECO:0000256" key="13">
    <source>
        <dbReference type="SAM" id="SignalP"/>
    </source>
</evidence>
<dbReference type="GO" id="GO:0007219">
    <property type="term" value="P:Notch signaling pathway"/>
    <property type="evidence" value="ECO:0007669"/>
    <property type="project" value="InterPro"/>
</dbReference>
<dbReference type="GO" id="GO:0005576">
    <property type="term" value="C:extracellular region"/>
    <property type="evidence" value="ECO:0007669"/>
    <property type="project" value="TreeGrafter"/>
</dbReference>
<evidence type="ECO:0000256" key="11">
    <source>
        <dbReference type="PROSITE-ProRule" id="PRU00377"/>
    </source>
</evidence>
<dbReference type="PROSITE" id="PS01186">
    <property type="entry name" value="EGF_2"/>
    <property type="match status" value="1"/>
</dbReference>
<dbReference type="PANTHER" id="PTHR14949">
    <property type="entry name" value="EGF-LIKE-DOMAIN, MULTIPLE 7, 8"/>
    <property type="match status" value="1"/>
</dbReference>
<feature type="disulfide bond" evidence="11">
    <location>
        <begin position="160"/>
        <end position="169"/>
    </location>
</feature>
<sequence>MAQFLTYFLVLISAQLVKSSGVFELKVHSFTTTSSSSVCKQSSECKGFFRVCLNYTQDVFSYRLACSDDTGLTGTFSTDQSSISTSAPITVPFNLKWLGTVLVIVEAWNTESSNDQSTENLNSMISHFATKRNLTLGEKWSQDVHIGEQSKLSFSYRVVCDEFFYGDACSDFCRPRDDPFGHFNCDAAGNRICMPEWKGEYCAEPICSPGCSEIHGYCVTPGQCMCLYGWQGPRCDECMPYPGCMHGTCKVPWQCTCDEGWRGLLCDKGQNV</sequence>
<comment type="subcellular location">
    <subcellularLocation>
        <location evidence="1 12">Membrane</location>
        <topology evidence="1 12">Single-pass type I membrane protein</topology>
    </subcellularLocation>
</comment>
<feature type="disulfide bond" evidence="11">
    <location>
        <begin position="173"/>
        <end position="185"/>
    </location>
</feature>
<dbReference type="EMBL" id="JAYKXH010000007">
    <property type="protein sequence ID" value="KAK7163616.1"/>
    <property type="molecule type" value="Genomic_DNA"/>
</dbReference>
<evidence type="ECO:0000256" key="5">
    <source>
        <dbReference type="ARBA" id="ARBA00022729"/>
    </source>
</evidence>